<proteinExistence type="predicted"/>
<protein>
    <recommendedName>
        <fullName evidence="3">MmcQ/YjbR family DNA-binding protein</fullName>
    </recommendedName>
</protein>
<name>A0A9D1KLB1_9ACTN</name>
<dbReference type="Proteomes" id="UP000886842">
    <property type="component" value="Unassembled WGS sequence"/>
</dbReference>
<sequence length="136" mass="14886">MATLDDVRAIVRDLPGLTETGVRGAGTAGWRTTRGLVVWERGPSKADLRRLAEEGASWPDGVVLGLAVDGLEAKDELIAAFDEICFTIAHFDGYPAVLLRLDATPYDQLRELVTDAWLTKAPPKLRQEWLADNGLE</sequence>
<gene>
    <name evidence="1" type="ORF">IAA98_02630</name>
</gene>
<dbReference type="AlphaFoldDB" id="A0A9D1KLB1"/>
<organism evidence="1 2">
    <name type="scientific">Candidatus Avipropionibacterium avicola</name>
    <dbReference type="NCBI Taxonomy" id="2840701"/>
    <lineage>
        <taxon>Bacteria</taxon>
        <taxon>Bacillati</taxon>
        <taxon>Actinomycetota</taxon>
        <taxon>Actinomycetes</taxon>
        <taxon>Propionibacteriales</taxon>
        <taxon>Propionibacteriaceae</taxon>
        <taxon>Propionibacteriaceae incertae sedis</taxon>
        <taxon>Candidatus Avipropionibacterium</taxon>
    </lineage>
</organism>
<accession>A0A9D1KLB1</accession>
<dbReference type="EMBL" id="DVLP01000074">
    <property type="protein sequence ID" value="HIT74460.1"/>
    <property type="molecule type" value="Genomic_DNA"/>
</dbReference>
<comment type="caution">
    <text evidence="1">The sequence shown here is derived from an EMBL/GenBank/DDBJ whole genome shotgun (WGS) entry which is preliminary data.</text>
</comment>
<evidence type="ECO:0000313" key="1">
    <source>
        <dbReference type="EMBL" id="HIT74460.1"/>
    </source>
</evidence>
<reference evidence="1" key="1">
    <citation type="submission" date="2020-10" db="EMBL/GenBank/DDBJ databases">
        <authorList>
            <person name="Gilroy R."/>
        </authorList>
    </citation>
    <scope>NUCLEOTIDE SEQUENCE</scope>
    <source>
        <strain evidence="1">ChiGjej1B1-24693</strain>
    </source>
</reference>
<evidence type="ECO:0008006" key="3">
    <source>
        <dbReference type="Google" id="ProtNLM"/>
    </source>
</evidence>
<reference evidence="1" key="2">
    <citation type="journal article" date="2021" name="PeerJ">
        <title>Extensive microbial diversity within the chicken gut microbiome revealed by metagenomics and culture.</title>
        <authorList>
            <person name="Gilroy R."/>
            <person name="Ravi A."/>
            <person name="Getino M."/>
            <person name="Pursley I."/>
            <person name="Horton D.L."/>
            <person name="Alikhan N.F."/>
            <person name="Baker D."/>
            <person name="Gharbi K."/>
            <person name="Hall N."/>
            <person name="Watson M."/>
            <person name="Adriaenssens E.M."/>
            <person name="Foster-Nyarko E."/>
            <person name="Jarju S."/>
            <person name="Secka A."/>
            <person name="Antonio M."/>
            <person name="Oren A."/>
            <person name="Chaudhuri R.R."/>
            <person name="La Ragione R."/>
            <person name="Hildebrand F."/>
            <person name="Pallen M.J."/>
        </authorList>
    </citation>
    <scope>NUCLEOTIDE SEQUENCE</scope>
    <source>
        <strain evidence="1">ChiGjej1B1-24693</strain>
    </source>
</reference>
<evidence type="ECO:0000313" key="2">
    <source>
        <dbReference type="Proteomes" id="UP000886842"/>
    </source>
</evidence>